<dbReference type="PANTHER" id="PTHR43013:SF1">
    <property type="entry name" value="GLUTAMYL-TRNA REDUCTASE"/>
    <property type="match status" value="1"/>
</dbReference>
<comment type="subunit">
    <text evidence="8">Homodimer.</text>
</comment>
<dbReference type="SUPFAM" id="SSF51735">
    <property type="entry name" value="NAD(P)-binding Rossmann-fold domains"/>
    <property type="match status" value="1"/>
</dbReference>
<feature type="site" description="Important for activity" evidence="8">
    <location>
        <position position="99"/>
    </location>
</feature>
<proteinExistence type="inferred from homology"/>
<dbReference type="InterPro" id="IPR036453">
    <property type="entry name" value="GluRdtase_dimer_dom_sf"/>
</dbReference>
<dbReference type="CDD" id="cd05213">
    <property type="entry name" value="NAD_bind_Glutamyl_tRNA_reduct"/>
    <property type="match status" value="1"/>
</dbReference>
<evidence type="ECO:0000259" key="13">
    <source>
        <dbReference type="Pfam" id="PF05201"/>
    </source>
</evidence>
<feature type="domain" description="Quinate/shikimate 5-dehydrogenase/glutamyl-tRNA reductase" evidence="12">
    <location>
        <begin position="171"/>
        <end position="306"/>
    </location>
</feature>
<evidence type="ECO:0000256" key="1">
    <source>
        <dbReference type="ARBA" id="ARBA00005059"/>
    </source>
</evidence>
<name>A0ABV9Q041_9BACL</name>
<dbReference type="Pfam" id="PF01488">
    <property type="entry name" value="Shikimate_DH"/>
    <property type="match status" value="1"/>
</dbReference>
<comment type="caution">
    <text evidence="14">The sequence shown here is derived from an EMBL/GenBank/DDBJ whole genome shotgun (WGS) entry which is preliminary data.</text>
</comment>
<dbReference type="SUPFAM" id="SSF69075">
    <property type="entry name" value="Glutamyl tRNA-reductase dimerization domain"/>
    <property type="match status" value="1"/>
</dbReference>
<dbReference type="InterPro" id="IPR036291">
    <property type="entry name" value="NAD(P)-bd_dom_sf"/>
</dbReference>
<dbReference type="InterPro" id="IPR000343">
    <property type="entry name" value="4pyrrol_synth_GluRdtase"/>
</dbReference>
<dbReference type="NCBIfam" id="TIGR01035">
    <property type="entry name" value="hemA"/>
    <property type="match status" value="1"/>
</dbReference>
<comment type="function">
    <text evidence="8">Catalyzes the NADPH-dependent reduction of glutamyl-tRNA(Glu) to glutamate 1-semialdehyde (GSA).</text>
</comment>
<evidence type="ECO:0000259" key="12">
    <source>
        <dbReference type="Pfam" id="PF01488"/>
    </source>
</evidence>
<dbReference type="EMBL" id="JBHSHC010000093">
    <property type="protein sequence ID" value="MFC4767876.1"/>
    <property type="molecule type" value="Genomic_DNA"/>
</dbReference>
<evidence type="ECO:0000256" key="2">
    <source>
        <dbReference type="ARBA" id="ARBA00005916"/>
    </source>
</evidence>
<keyword evidence="15" id="KW-1185">Reference proteome</keyword>
<dbReference type="Gene3D" id="3.40.50.720">
    <property type="entry name" value="NAD(P)-binding Rossmann-like Domain"/>
    <property type="match status" value="1"/>
</dbReference>
<evidence type="ECO:0000256" key="4">
    <source>
        <dbReference type="ARBA" id="ARBA00022857"/>
    </source>
</evidence>
<comment type="similarity">
    <text evidence="2 8 9">Belongs to the glutamyl-tRNA reductase family.</text>
</comment>
<dbReference type="InterPro" id="IPR036343">
    <property type="entry name" value="GluRdtase_N_sf"/>
</dbReference>
<feature type="binding site" evidence="8">
    <location>
        <position position="120"/>
    </location>
    <ligand>
        <name>substrate</name>
    </ligand>
</feature>
<feature type="region of interest" description="Disordered" evidence="10">
    <location>
        <begin position="424"/>
        <end position="474"/>
    </location>
</feature>
<comment type="miscellaneous">
    <text evidence="8">During catalysis, the active site Cys acts as a nucleophile attacking the alpha-carbonyl group of tRNA-bound glutamate with the formation of a thioester intermediate between enzyme and glutamate, and the concomitant release of tRNA(Glu). The thioester intermediate is finally reduced by direct hydride transfer from NADPH, to form the product GSA.</text>
</comment>
<dbReference type="EC" id="1.2.1.70" evidence="3 8"/>
<dbReference type="Proteomes" id="UP001596002">
    <property type="component" value="Unassembled WGS sequence"/>
</dbReference>
<evidence type="ECO:0000256" key="5">
    <source>
        <dbReference type="ARBA" id="ARBA00023002"/>
    </source>
</evidence>
<organism evidence="14 15">
    <name type="scientific">Effusibacillus consociatus</name>
    <dbReference type="NCBI Taxonomy" id="1117041"/>
    <lineage>
        <taxon>Bacteria</taxon>
        <taxon>Bacillati</taxon>
        <taxon>Bacillota</taxon>
        <taxon>Bacilli</taxon>
        <taxon>Bacillales</taxon>
        <taxon>Alicyclobacillaceae</taxon>
        <taxon>Effusibacillus</taxon>
    </lineage>
</organism>
<reference evidence="15" key="1">
    <citation type="journal article" date="2019" name="Int. J. Syst. Evol. Microbiol.">
        <title>The Global Catalogue of Microorganisms (GCM) 10K type strain sequencing project: providing services to taxonomists for standard genome sequencing and annotation.</title>
        <authorList>
            <consortium name="The Broad Institute Genomics Platform"/>
            <consortium name="The Broad Institute Genome Sequencing Center for Infectious Disease"/>
            <person name="Wu L."/>
            <person name="Ma J."/>
        </authorList>
    </citation>
    <scope>NUCLEOTIDE SEQUENCE [LARGE SCALE GENOMIC DNA]</scope>
    <source>
        <strain evidence="15">WYCCWR 12678</strain>
    </source>
</reference>
<dbReference type="InterPro" id="IPR006151">
    <property type="entry name" value="Shikm_DH/Glu-tRNA_Rdtase"/>
</dbReference>
<dbReference type="PROSITE" id="PS00747">
    <property type="entry name" value="GLUTR"/>
    <property type="match status" value="1"/>
</dbReference>
<comment type="domain">
    <text evidence="8">Possesses an unusual extended V-shaped dimeric structure with each monomer consisting of three distinct domains arranged along a curved 'spinal' alpha-helix. The N-terminal catalytic domain specifically recognizes the glutamate moiety of the substrate. The second domain is the NADPH-binding domain, and the third C-terminal domain is responsible for dimerization.</text>
</comment>
<feature type="binding site" evidence="8">
    <location>
        <begin position="189"/>
        <end position="194"/>
    </location>
    <ligand>
        <name>NADP(+)</name>
        <dbReference type="ChEBI" id="CHEBI:58349"/>
    </ligand>
</feature>
<dbReference type="Pfam" id="PF00745">
    <property type="entry name" value="GlutR_dimer"/>
    <property type="match status" value="1"/>
</dbReference>
<dbReference type="HAMAP" id="MF_00087">
    <property type="entry name" value="Glu_tRNA_reductase"/>
    <property type="match status" value="1"/>
</dbReference>
<dbReference type="NCBIfam" id="NF000744">
    <property type="entry name" value="PRK00045.1-3"/>
    <property type="match status" value="1"/>
</dbReference>
<dbReference type="PIRSF" id="PIRSF000445">
    <property type="entry name" value="4pyrrol_synth_GluRdtase"/>
    <property type="match status" value="1"/>
</dbReference>
<protein>
    <recommendedName>
        <fullName evidence="3 8">Glutamyl-tRNA reductase</fullName>
        <shortName evidence="8">GluTR</shortName>
        <ecNumber evidence="3 8">1.2.1.70</ecNumber>
    </recommendedName>
</protein>
<dbReference type="GO" id="GO:0008883">
    <property type="term" value="F:glutamyl-tRNA reductase activity"/>
    <property type="evidence" value="ECO:0007669"/>
    <property type="project" value="UniProtKB-EC"/>
</dbReference>
<feature type="compositionally biased region" description="Polar residues" evidence="10">
    <location>
        <begin position="441"/>
        <end position="474"/>
    </location>
</feature>
<feature type="binding site" evidence="8">
    <location>
        <begin position="49"/>
        <end position="52"/>
    </location>
    <ligand>
        <name>substrate</name>
    </ligand>
</feature>
<dbReference type="PANTHER" id="PTHR43013">
    <property type="entry name" value="GLUTAMYL-TRNA REDUCTASE"/>
    <property type="match status" value="1"/>
</dbReference>
<evidence type="ECO:0000256" key="3">
    <source>
        <dbReference type="ARBA" id="ARBA00012970"/>
    </source>
</evidence>
<dbReference type="Pfam" id="PF05201">
    <property type="entry name" value="GlutR_N"/>
    <property type="match status" value="1"/>
</dbReference>
<feature type="domain" description="Tetrapyrrole biosynthesis glutamyl-tRNA reductase dimerisation" evidence="11">
    <location>
        <begin position="323"/>
        <end position="419"/>
    </location>
</feature>
<feature type="active site" description="Nucleophile" evidence="8">
    <location>
        <position position="50"/>
    </location>
</feature>
<feature type="binding site" evidence="8">
    <location>
        <begin position="114"/>
        <end position="116"/>
    </location>
    <ligand>
        <name>substrate</name>
    </ligand>
</feature>
<dbReference type="SUPFAM" id="SSF69742">
    <property type="entry name" value="Glutamyl tRNA-reductase catalytic, N-terminal domain"/>
    <property type="match status" value="1"/>
</dbReference>
<feature type="domain" description="Glutamyl-tRNA reductase N-terminal" evidence="13">
    <location>
        <begin position="6"/>
        <end position="156"/>
    </location>
</feature>
<dbReference type="InterPro" id="IPR015895">
    <property type="entry name" value="4pyrrol_synth_GluRdtase_N"/>
</dbReference>
<evidence type="ECO:0000313" key="15">
    <source>
        <dbReference type="Proteomes" id="UP001596002"/>
    </source>
</evidence>
<dbReference type="InterPro" id="IPR018214">
    <property type="entry name" value="GluRdtase_CS"/>
</dbReference>
<evidence type="ECO:0000256" key="10">
    <source>
        <dbReference type="SAM" id="MobiDB-lite"/>
    </source>
</evidence>
<comment type="pathway">
    <text evidence="1 8 9">Porphyrin-containing compound metabolism; protoporphyrin-IX biosynthesis; 5-aminolevulinate from L-glutamyl-tRNA(Glu): step 1/2.</text>
</comment>
<dbReference type="Gene3D" id="3.30.460.30">
    <property type="entry name" value="Glutamyl-tRNA reductase, N-terminal domain"/>
    <property type="match status" value="1"/>
</dbReference>
<accession>A0ABV9Q041</accession>
<keyword evidence="4 8" id="KW-0521">NADP</keyword>
<comment type="catalytic activity">
    <reaction evidence="7 8 9">
        <text>(S)-4-amino-5-oxopentanoate + tRNA(Glu) + NADP(+) = L-glutamyl-tRNA(Glu) + NADPH + H(+)</text>
        <dbReference type="Rhea" id="RHEA:12344"/>
        <dbReference type="Rhea" id="RHEA-COMP:9663"/>
        <dbReference type="Rhea" id="RHEA-COMP:9680"/>
        <dbReference type="ChEBI" id="CHEBI:15378"/>
        <dbReference type="ChEBI" id="CHEBI:57501"/>
        <dbReference type="ChEBI" id="CHEBI:57783"/>
        <dbReference type="ChEBI" id="CHEBI:58349"/>
        <dbReference type="ChEBI" id="CHEBI:78442"/>
        <dbReference type="ChEBI" id="CHEBI:78520"/>
        <dbReference type="EC" id="1.2.1.70"/>
    </reaction>
</comment>
<evidence type="ECO:0000256" key="7">
    <source>
        <dbReference type="ARBA" id="ARBA00047464"/>
    </source>
</evidence>
<evidence type="ECO:0000256" key="6">
    <source>
        <dbReference type="ARBA" id="ARBA00023244"/>
    </source>
</evidence>
<evidence type="ECO:0000256" key="8">
    <source>
        <dbReference type="HAMAP-Rule" id="MF_00087"/>
    </source>
</evidence>
<keyword evidence="6 8" id="KW-0627">Porphyrin biosynthesis</keyword>
<evidence type="ECO:0000313" key="14">
    <source>
        <dbReference type="EMBL" id="MFC4767876.1"/>
    </source>
</evidence>
<keyword evidence="5 8" id="KW-0560">Oxidoreductase</keyword>
<gene>
    <name evidence="8 14" type="primary">hemA</name>
    <name evidence="14" type="ORF">ACFO8Q_10980</name>
</gene>
<sequence>MNILVVGLNYRTAPVEIRERFSVSDQVLINALHQLTESCHLAESVIVSTCNRTEVYAVTNTVEFGREEIIDYLADASGINREVFLPYLYIYIDDQAVRHLFRVTCGLDSMVLGETQILGQVRDAFLHAQELGVTGSTFNNLFKRAVTLAKLAHSETEIGRHAVSVSYAAVELAKKIFEELNNKTVLIIGAGKMSELTAKHLYSSGARRVLVVNRTFDRAKELAEKFEGHALELKSIDLALKEADIVISSTGAEGYVVTKNQVAGVMKQRRFRPLFLIDIAVPRDLDPAINKLDNVFLYDIDDLEGVIAANLAERKKEAEKISVLLEQELVAFKQWQTERAAIPLIQAVQKKAGAIQQSVMESLKNKLPHLTERDLYQLEKHTMTMINQLLHDPIIQIKEMAVEPEAELYLKAFSRIFGLEAAAETPKNQPTPQPEGDKQPKLQTTGSSAGPSANYKTTTRKASVDSQLIGGLSQ</sequence>
<dbReference type="RefSeq" id="WP_380025798.1">
    <property type="nucleotide sequence ID" value="NZ_JBHSHC010000093.1"/>
</dbReference>
<evidence type="ECO:0000256" key="9">
    <source>
        <dbReference type="RuleBase" id="RU000584"/>
    </source>
</evidence>
<dbReference type="InterPro" id="IPR015896">
    <property type="entry name" value="4pyrrol_synth_GluRdtase_dimer"/>
</dbReference>
<evidence type="ECO:0000259" key="11">
    <source>
        <dbReference type="Pfam" id="PF00745"/>
    </source>
</evidence>
<feature type="binding site" evidence="8">
    <location>
        <position position="109"/>
    </location>
    <ligand>
        <name>substrate</name>
    </ligand>
</feature>